<dbReference type="EMBL" id="JAQRFI010000032">
    <property type="protein sequence ID" value="MDC9590331.1"/>
    <property type="molecule type" value="Genomic_DNA"/>
</dbReference>
<dbReference type="RefSeq" id="WP_273555626.1">
    <property type="nucleotide sequence ID" value="NZ_JAQRFI010000032.1"/>
</dbReference>
<evidence type="ECO:0000313" key="1">
    <source>
        <dbReference type="EMBL" id="MDC9590331.1"/>
    </source>
</evidence>
<keyword evidence="2" id="KW-1185">Reference proteome</keyword>
<accession>A0ABT5LGV0</accession>
<proteinExistence type="predicted"/>
<feature type="non-terminal residue" evidence="1">
    <location>
        <position position="1"/>
    </location>
</feature>
<comment type="caution">
    <text evidence="1">The sequence shown here is derived from an EMBL/GenBank/DDBJ whole genome shotgun (WGS) entry which is preliminary data.</text>
</comment>
<evidence type="ECO:0008006" key="3">
    <source>
        <dbReference type="Google" id="ProtNLM"/>
    </source>
</evidence>
<evidence type="ECO:0000313" key="2">
    <source>
        <dbReference type="Proteomes" id="UP001217178"/>
    </source>
</evidence>
<sequence length="119" mass="14045">LTVQSLFKTWYLFRLSAWIVSCECPHRLSDSIVKERGNREVLPGCEAAYLTRFASEVKRLFSLFFAARRGVSQLSVGQWWRIIGSFPAVTRVFFDFFSVRVFFQQNRPFRAFFILKLTF</sequence>
<name>A0ABT5LGV0_9GAMM</name>
<protein>
    <recommendedName>
        <fullName evidence="3">Secreted protein</fullName>
    </recommendedName>
</protein>
<reference evidence="1 2" key="1">
    <citation type="submission" date="2023-02" db="EMBL/GenBank/DDBJ databases">
        <title>Entomopathogenic bacteria.</title>
        <authorList>
            <person name="Machado R.A."/>
        </authorList>
    </citation>
    <scope>NUCLEOTIDE SEQUENCE [LARGE SCALE GENOMIC DNA]</scope>
    <source>
        <strain evidence="1 2">XENO-10</strain>
    </source>
</reference>
<gene>
    <name evidence="1" type="ORF">PSI23_13775</name>
</gene>
<dbReference type="Proteomes" id="UP001217178">
    <property type="component" value="Unassembled WGS sequence"/>
</dbReference>
<organism evidence="1 2">
    <name type="scientific">Xenorhabdus yunnanensis</name>
    <dbReference type="NCBI Taxonomy" id="3025878"/>
    <lineage>
        <taxon>Bacteria</taxon>
        <taxon>Pseudomonadati</taxon>
        <taxon>Pseudomonadota</taxon>
        <taxon>Gammaproteobacteria</taxon>
        <taxon>Enterobacterales</taxon>
        <taxon>Morganellaceae</taxon>
        <taxon>Xenorhabdus</taxon>
    </lineage>
</organism>